<gene>
    <name evidence="2" type="ORF">AVDCRST_MAG03-2049</name>
</gene>
<sequence>GADGYSHTRRRHRAGSHRLRKRGHRRSRRRDRVGNSRGRRGRHGSGGNAASGVRARVHPAQQGRHQGAPDHPGRYGLPLGKRGAAQGARPLRQHPPQPEPAGRRDAAREHRPHHLPGEHRRPVRRCRAHGRQARGGVDQDHHPRGHGADLPHGLRALKGAGPQAHHGDPQGEHHEVHRRPVPRRLFRGR</sequence>
<organism evidence="2">
    <name type="scientific">uncultured Rubrobacteraceae bacterium</name>
    <dbReference type="NCBI Taxonomy" id="349277"/>
    <lineage>
        <taxon>Bacteria</taxon>
        <taxon>Bacillati</taxon>
        <taxon>Actinomycetota</taxon>
        <taxon>Rubrobacteria</taxon>
        <taxon>Rubrobacterales</taxon>
        <taxon>Rubrobacteraceae</taxon>
        <taxon>environmental samples</taxon>
    </lineage>
</organism>
<feature type="compositionally biased region" description="Basic residues" evidence="1">
    <location>
        <begin position="176"/>
        <end position="189"/>
    </location>
</feature>
<keyword evidence="2" id="KW-0560">Oxidoreductase</keyword>
<name>A0A6J4PGG9_9ACTN</name>
<feature type="compositionally biased region" description="Basic residues" evidence="1">
    <location>
        <begin position="121"/>
        <end position="132"/>
    </location>
</feature>
<protein>
    <submittedName>
        <fullName evidence="2">Isocitrate dehydrogenase [NAD]</fullName>
        <ecNumber evidence="2">1.1.1.41</ecNumber>
    </submittedName>
</protein>
<evidence type="ECO:0000313" key="2">
    <source>
        <dbReference type="EMBL" id="CAA9413776.1"/>
    </source>
</evidence>
<feature type="compositionally biased region" description="Basic and acidic residues" evidence="1">
    <location>
        <begin position="137"/>
        <end position="149"/>
    </location>
</feature>
<dbReference type="AlphaFoldDB" id="A0A6J4PGG9"/>
<feature type="compositionally biased region" description="Basic and acidic residues" evidence="1">
    <location>
        <begin position="165"/>
        <end position="175"/>
    </location>
</feature>
<feature type="compositionally biased region" description="Basic and acidic residues" evidence="1">
    <location>
        <begin position="101"/>
        <end position="120"/>
    </location>
</feature>
<dbReference type="GO" id="GO:0004449">
    <property type="term" value="F:isocitrate dehydrogenase (NAD+) activity"/>
    <property type="evidence" value="ECO:0007669"/>
    <property type="project" value="UniProtKB-EC"/>
</dbReference>
<feature type="region of interest" description="Disordered" evidence="1">
    <location>
        <begin position="1"/>
        <end position="189"/>
    </location>
</feature>
<proteinExistence type="predicted"/>
<accession>A0A6J4PGG9</accession>
<dbReference type="EC" id="1.1.1.41" evidence="2"/>
<reference evidence="2" key="1">
    <citation type="submission" date="2020-02" db="EMBL/GenBank/DDBJ databases">
        <authorList>
            <person name="Meier V. D."/>
        </authorList>
    </citation>
    <scope>NUCLEOTIDE SEQUENCE</scope>
    <source>
        <strain evidence="2">AVDCRST_MAG03</strain>
    </source>
</reference>
<feature type="non-terminal residue" evidence="2">
    <location>
        <position position="1"/>
    </location>
</feature>
<dbReference type="EMBL" id="CADCUT010000128">
    <property type="protein sequence ID" value="CAA9413776.1"/>
    <property type="molecule type" value="Genomic_DNA"/>
</dbReference>
<feature type="compositionally biased region" description="Basic residues" evidence="1">
    <location>
        <begin position="7"/>
        <end position="43"/>
    </location>
</feature>
<evidence type="ECO:0000256" key="1">
    <source>
        <dbReference type="SAM" id="MobiDB-lite"/>
    </source>
</evidence>
<feature type="non-terminal residue" evidence="2">
    <location>
        <position position="189"/>
    </location>
</feature>